<dbReference type="GO" id="GO:0046872">
    <property type="term" value="F:metal ion binding"/>
    <property type="evidence" value="ECO:0007669"/>
    <property type="project" value="UniProtKB-KW"/>
</dbReference>
<evidence type="ECO:0000256" key="4">
    <source>
        <dbReference type="ARBA" id="ARBA00023014"/>
    </source>
</evidence>
<dbReference type="InterPro" id="IPR017941">
    <property type="entry name" value="Rieske_2Fe-2S"/>
</dbReference>
<keyword evidence="3" id="KW-0408">Iron</keyword>
<name>A0A4Q2UIK1_9BACT</name>
<dbReference type="RefSeq" id="WP_129602939.1">
    <property type="nucleotide sequence ID" value="NZ_SBLB01000004.1"/>
</dbReference>
<reference evidence="6 7" key="1">
    <citation type="submission" date="2019-01" db="EMBL/GenBank/DDBJ databases">
        <title>Spirosoma flava sp. nov., a propanil-degrading bacterium isolated from herbicide-contaminated soil.</title>
        <authorList>
            <person name="Zhang L."/>
            <person name="Jiang J.-D."/>
        </authorList>
    </citation>
    <scope>NUCLEOTIDE SEQUENCE [LARGE SCALE GENOMIC DNA]</scope>
    <source>
        <strain evidence="6 7">TY50</strain>
    </source>
</reference>
<evidence type="ECO:0000256" key="1">
    <source>
        <dbReference type="ARBA" id="ARBA00022714"/>
    </source>
</evidence>
<evidence type="ECO:0000313" key="6">
    <source>
        <dbReference type="EMBL" id="RYC69267.1"/>
    </source>
</evidence>
<dbReference type="InterPro" id="IPR036922">
    <property type="entry name" value="Rieske_2Fe-2S_sf"/>
</dbReference>
<evidence type="ECO:0000313" key="7">
    <source>
        <dbReference type="Proteomes" id="UP000290407"/>
    </source>
</evidence>
<keyword evidence="7" id="KW-1185">Reference proteome</keyword>
<protein>
    <submittedName>
        <fullName evidence="6">(2Fe-2S)-binding protein</fullName>
    </submittedName>
</protein>
<dbReference type="Pfam" id="PF00355">
    <property type="entry name" value="Rieske"/>
    <property type="match status" value="1"/>
</dbReference>
<evidence type="ECO:0000256" key="2">
    <source>
        <dbReference type="ARBA" id="ARBA00022723"/>
    </source>
</evidence>
<sequence length="177" mass="18316">MLTKPTNENTMDRSEFIRSLGLSSAALMSFYCLGTLTSCSGGGDDPAPGGGTTTPVTSPGLTGNAEASKGAISFTLDLTSTDFSKLKTQGEFVRVGDVLVANTSGNKYVAIQRLCSHERQDAVSYRLSSNDFGCSVHGSVFALDGSVKVAAGGPSQPAMKLYKTTLSTNGNSLQITA</sequence>
<feature type="domain" description="Rieske" evidence="5">
    <location>
        <begin position="75"/>
        <end position="173"/>
    </location>
</feature>
<dbReference type="PROSITE" id="PS51296">
    <property type="entry name" value="RIESKE"/>
    <property type="match status" value="1"/>
</dbReference>
<gene>
    <name evidence="6" type="ORF">EQG79_17920</name>
</gene>
<proteinExistence type="predicted"/>
<dbReference type="EMBL" id="SBLB01000004">
    <property type="protein sequence ID" value="RYC69267.1"/>
    <property type="molecule type" value="Genomic_DNA"/>
</dbReference>
<evidence type="ECO:0000259" key="5">
    <source>
        <dbReference type="PROSITE" id="PS51296"/>
    </source>
</evidence>
<keyword evidence="1" id="KW-0001">2Fe-2S</keyword>
<dbReference type="Proteomes" id="UP000290407">
    <property type="component" value="Unassembled WGS sequence"/>
</dbReference>
<evidence type="ECO:0000256" key="3">
    <source>
        <dbReference type="ARBA" id="ARBA00023004"/>
    </source>
</evidence>
<dbReference type="Gene3D" id="2.102.10.10">
    <property type="entry name" value="Rieske [2Fe-2S] iron-sulphur domain"/>
    <property type="match status" value="1"/>
</dbReference>
<comment type="caution">
    <text evidence="6">The sequence shown here is derived from an EMBL/GenBank/DDBJ whole genome shotgun (WGS) entry which is preliminary data.</text>
</comment>
<keyword evidence="4" id="KW-0411">Iron-sulfur</keyword>
<organism evidence="6 7">
    <name type="scientific">Spirosoma sordidisoli</name>
    <dbReference type="NCBI Taxonomy" id="2502893"/>
    <lineage>
        <taxon>Bacteria</taxon>
        <taxon>Pseudomonadati</taxon>
        <taxon>Bacteroidota</taxon>
        <taxon>Cytophagia</taxon>
        <taxon>Cytophagales</taxon>
        <taxon>Cytophagaceae</taxon>
        <taxon>Spirosoma</taxon>
    </lineage>
</organism>
<keyword evidence="2" id="KW-0479">Metal-binding</keyword>
<dbReference type="SUPFAM" id="SSF50022">
    <property type="entry name" value="ISP domain"/>
    <property type="match status" value="1"/>
</dbReference>
<dbReference type="AlphaFoldDB" id="A0A4Q2UIK1"/>
<dbReference type="GO" id="GO:0051537">
    <property type="term" value="F:2 iron, 2 sulfur cluster binding"/>
    <property type="evidence" value="ECO:0007669"/>
    <property type="project" value="UniProtKB-KW"/>
</dbReference>
<accession>A0A4Q2UIK1</accession>